<sequence length="91" mass="10208">MSAVPAHGTPRTRYTSVGRGQAAWRMIGSSIEILALTVTNAARPPEHVAFDDDSCHDLCWARERFGKFADLWDAVRSEYWQLLFHSDASVT</sequence>
<dbReference type="Proteomes" id="UP000683310">
    <property type="component" value="Chromosome"/>
</dbReference>
<name>A0ABX8CP15_9NOCA</name>
<protein>
    <submittedName>
        <fullName evidence="1">Uncharacterized protein</fullName>
    </submittedName>
</protein>
<organism evidence="1 2">
    <name type="scientific">Nocardia tengchongensis</name>
    <dbReference type="NCBI Taxonomy" id="2055889"/>
    <lineage>
        <taxon>Bacteria</taxon>
        <taxon>Bacillati</taxon>
        <taxon>Actinomycetota</taxon>
        <taxon>Actinomycetes</taxon>
        <taxon>Mycobacteriales</taxon>
        <taxon>Nocardiaceae</taxon>
        <taxon>Nocardia</taxon>
    </lineage>
</organism>
<gene>
    <name evidence="1" type="ORF">KHQ06_35960</name>
</gene>
<dbReference type="RefSeq" id="WP_213557416.1">
    <property type="nucleotide sequence ID" value="NZ_JBHXAJ010000002.1"/>
</dbReference>
<dbReference type="EMBL" id="CP074371">
    <property type="protein sequence ID" value="QVI21314.1"/>
    <property type="molecule type" value="Genomic_DNA"/>
</dbReference>
<proteinExistence type="predicted"/>
<evidence type="ECO:0000313" key="2">
    <source>
        <dbReference type="Proteomes" id="UP000683310"/>
    </source>
</evidence>
<evidence type="ECO:0000313" key="1">
    <source>
        <dbReference type="EMBL" id="QVI21314.1"/>
    </source>
</evidence>
<reference evidence="1 2" key="1">
    <citation type="submission" date="2021-04" db="EMBL/GenBank/DDBJ databases">
        <title>Nocardia tengchongensis.</title>
        <authorList>
            <person name="Zhuang k."/>
            <person name="Ran Y."/>
            <person name="Li W."/>
        </authorList>
    </citation>
    <scope>NUCLEOTIDE SEQUENCE [LARGE SCALE GENOMIC DNA]</scope>
    <source>
        <strain evidence="1 2">CFH S0057</strain>
    </source>
</reference>
<accession>A0ABX8CP15</accession>
<keyword evidence="2" id="KW-1185">Reference proteome</keyword>